<feature type="region of interest" description="Disordered" evidence="1">
    <location>
        <begin position="161"/>
        <end position="246"/>
    </location>
</feature>
<comment type="caution">
    <text evidence="2">The sequence shown here is derived from an EMBL/GenBank/DDBJ whole genome shotgun (WGS) entry which is preliminary data.</text>
</comment>
<sequence length="246" mass="25904">MRGELDDALDRMARMEELTRRRSAEHTERPAGEPAGIAEVIEAVRRVVAQHPRLRVALWAEEGSAGAGVRVEWLNGELIVLPDEEDPPPTTTGAHHAVTPARATEPVVAPARATEPVVAPARATEPVVPARATEPVVASAPATEPVSPARAAPLVPAAANGAPGAAATAAPRRRGPEIPVPAAWPAPPPVPQAPADAGWAPDPLPSPTTWVPDAESDNEESAARLAELIRRDPSLLRAPEDPYRRR</sequence>
<protein>
    <submittedName>
        <fullName evidence="2">Uncharacterized protein</fullName>
    </submittedName>
</protein>
<keyword evidence="3" id="KW-1185">Reference proteome</keyword>
<feature type="compositionally biased region" description="Low complexity" evidence="1">
    <location>
        <begin position="161"/>
        <end position="170"/>
    </location>
</feature>
<organism evidence="2 3">
    <name type="scientific">Plantactinospora siamensis</name>
    <dbReference type="NCBI Taxonomy" id="555372"/>
    <lineage>
        <taxon>Bacteria</taxon>
        <taxon>Bacillati</taxon>
        <taxon>Actinomycetota</taxon>
        <taxon>Actinomycetes</taxon>
        <taxon>Micromonosporales</taxon>
        <taxon>Micromonosporaceae</taxon>
        <taxon>Plantactinospora</taxon>
    </lineage>
</organism>
<evidence type="ECO:0000313" key="3">
    <source>
        <dbReference type="Proteomes" id="UP001589894"/>
    </source>
</evidence>
<dbReference type="EMBL" id="JBHLUE010000034">
    <property type="protein sequence ID" value="MFC0568475.1"/>
    <property type="molecule type" value="Genomic_DNA"/>
</dbReference>
<dbReference type="Proteomes" id="UP001589894">
    <property type="component" value="Unassembled WGS sequence"/>
</dbReference>
<name>A0ABV6P645_9ACTN</name>
<gene>
    <name evidence="2" type="ORF">ACFFHU_30600</name>
</gene>
<evidence type="ECO:0000313" key="2">
    <source>
        <dbReference type="EMBL" id="MFC0568475.1"/>
    </source>
</evidence>
<reference evidence="2 3" key="1">
    <citation type="submission" date="2024-09" db="EMBL/GenBank/DDBJ databases">
        <authorList>
            <person name="Sun Q."/>
            <person name="Mori K."/>
        </authorList>
    </citation>
    <scope>NUCLEOTIDE SEQUENCE [LARGE SCALE GENOMIC DNA]</scope>
    <source>
        <strain evidence="2 3">TBRC 2205</strain>
    </source>
</reference>
<feature type="compositionally biased region" description="Basic and acidic residues" evidence="1">
    <location>
        <begin position="227"/>
        <end position="246"/>
    </location>
</feature>
<proteinExistence type="predicted"/>
<feature type="compositionally biased region" description="Pro residues" evidence="1">
    <location>
        <begin position="178"/>
        <end position="192"/>
    </location>
</feature>
<accession>A0ABV6P645</accession>
<evidence type="ECO:0000256" key="1">
    <source>
        <dbReference type="SAM" id="MobiDB-lite"/>
    </source>
</evidence>
<dbReference type="RefSeq" id="WP_377343980.1">
    <property type="nucleotide sequence ID" value="NZ_JBHLUE010000034.1"/>
</dbReference>